<keyword evidence="2" id="KW-1185">Reference proteome</keyword>
<comment type="caution">
    <text evidence="1">The sequence shown here is derived from an EMBL/GenBank/DDBJ whole genome shotgun (WGS) entry which is preliminary data.</text>
</comment>
<sequence length="187" mass="20368">MKTIVANFDQNAWLYLPESWPSGDFADIDALSGTVGRLMAEYHGVKAKAGEALSAGIRTLALEQSEFESRFVYLASPFEYVFFVSVLQAESAQELTLEDLAAVGDPAVVRPPETDVFVSPTLGEGIRSIRYADTGGDEHSIAVTIQYAWRSEGLDVVVIASSFDVVQFIELRPIIDEFALSIAIVDA</sequence>
<accession>A0A2T0VA48</accession>
<dbReference type="OrthoDB" id="5075114at2"/>
<dbReference type="EMBL" id="PVTL01000008">
    <property type="protein sequence ID" value="PRY67021.1"/>
    <property type="molecule type" value="Genomic_DNA"/>
</dbReference>
<reference evidence="1 2" key="1">
    <citation type="submission" date="2018-03" db="EMBL/GenBank/DDBJ databases">
        <title>Genomic Encyclopedia of Type Strains, Phase III (KMG-III): the genomes of soil and plant-associated and newly described type strains.</title>
        <authorList>
            <person name="Whitman W."/>
        </authorList>
    </citation>
    <scope>NUCLEOTIDE SEQUENCE [LARGE SCALE GENOMIC DNA]</scope>
    <source>
        <strain evidence="1 2">CGMCC 1.12484</strain>
    </source>
</reference>
<protein>
    <submittedName>
        <fullName evidence="1">Uncharacterized protein</fullName>
    </submittedName>
</protein>
<name>A0A2T0VA48_9MICO</name>
<evidence type="ECO:0000313" key="1">
    <source>
        <dbReference type="EMBL" id="PRY67021.1"/>
    </source>
</evidence>
<dbReference type="RefSeq" id="WP_106214147.1">
    <property type="nucleotide sequence ID" value="NZ_PVTL01000008.1"/>
</dbReference>
<evidence type="ECO:0000313" key="2">
    <source>
        <dbReference type="Proteomes" id="UP000237983"/>
    </source>
</evidence>
<organism evidence="1 2">
    <name type="scientific">Glaciihabitans tibetensis</name>
    <dbReference type="NCBI Taxonomy" id="1266600"/>
    <lineage>
        <taxon>Bacteria</taxon>
        <taxon>Bacillati</taxon>
        <taxon>Actinomycetota</taxon>
        <taxon>Actinomycetes</taxon>
        <taxon>Micrococcales</taxon>
        <taxon>Microbacteriaceae</taxon>
        <taxon>Glaciihabitans</taxon>
    </lineage>
</organism>
<proteinExistence type="predicted"/>
<dbReference type="Proteomes" id="UP000237983">
    <property type="component" value="Unassembled WGS sequence"/>
</dbReference>
<gene>
    <name evidence="1" type="ORF">B0I08_108105</name>
</gene>
<dbReference type="AlphaFoldDB" id="A0A2T0VA48"/>